<reference evidence="5" key="1">
    <citation type="journal article" date="2020" name="Stud. Mycol.">
        <title>101 Dothideomycetes genomes: a test case for predicting lifestyles and emergence of pathogens.</title>
        <authorList>
            <person name="Haridas S."/>
            <person name="Albert R."/>
            <person name="Binder M."/>
            <person name="Bloem J."/>
            <person name="Labutti K."/>
            <person name="Salamov A."/>
            <person name="Andreopoulos B."/>
            <person name="Baker S."/>
            <person name="Barry K."/>
            <person name="Bills G."/>
            <person name="Bluhm B."/>
            <person name="Cannon C."/>
            <person name="Castanera R."/>
            <person name="Culley D."/>
            <person name="Daum C."/>
            <person name="Ezra D."/>
            <person name="Gonzalez J."/>
            <person name="Henrissat B."/>
            <person name="Kuo A."/>
            <person name="Liang C."/>
            <person name="Lipzen A."/>
            <person name="Lutzoni F."/>
            <person name="Magnuson J."/>
            <person name="Mondo S."/>
            <person name="Nolan M."/>
            <person name="Ohm R."/>
            <person name="Pangilinan J."/>
            <person name="Park H.-J."/>
            <person name="Ramirez L."/>
            <person name="Alfaro M."/>
            <person name="Sun H."/>
            <person name="Tritt A."/>
            <person name="Yoshinaga Y."/>
            <person name="Zwiers L.-H."/>
            <person name="Turgeon B."/>
            <person name="Goodwin S."/>
            <person name="Spatafora J."/>
            <person name="Crous P."/>
            <person name="Grigoriev I."/>
        </authorList>
    </citation>
    <scope>NUCLEOTIDE SEQUENCE</scope>
    <source>
        <strain evidence="5">CBS 116435</strain>
    </source>
</reference>
<sequence>MLQKLTFIILAVVAPSILAQPSQRDCSGSCVNDPANPVLDLGYARYRASTAFADINVLAYYGIPFAAPPTGSNRWHAPVPIERQNHFGSSSIQDASRKGPVCVQGIPAWERLLNSTRQAEEMGQEDCLIADVLVPTNPKSERLPIVVGIHGGGYTQGSSNDGQLIIAAAKGGLIWVGIQYRLGAYGFLSSAEIKENGVANAGLLDQRLAIEWAQRHAHAFGGDPGKITLWGWSSGGGSVTAQLILYGGDPNPPFRAAISEYPWWQSFKNDSALEAQYRNLLDAAHCNSLDCLRNLDEHALKLATESTYARAYLEQPTGTYAYGDFYYGPSVDGHVIHDLPSNEFKQGHFAKVALLTDHDTYEGLIFSNLTQTMWSSEMADLRKLWPSAKDSFFDRLYELYPASSFNSTLFQRQQIFGDSIIECPTYYIASAFSDWKLPTYKMIFGAGTQLHAATLEFFFIPDSNISNTTLGNIMKDYFTSFIVNLDPNLESYSGVPRPYWPQYNPYGPANQTDVNWAVMNINATMMSVVRDSDVNGRCDFFQGQGHVLRS</sequence>
<feature type="signal peptide" evidence="3">
    <location>
        <begin position="1"/>
        <end position="19"/>
    </location>
</feature>
<feature type="chain" id="PRO_5040546750" description="Carboxylic ester hydrolase" evidence="3">
    <location>
        <begin position="20"/>
        <end position="550"/>
    </location>
</feature>
<comment type="caution">
    <text evidence="5">The sequence shown here is derived from an EMBL/GenBank/DDBJ whole genome shotgun (WGS) entry which is preliminary data.</text>
</comment>
<protein>
    <recommendedName>
        <fullName evidence="3">Carboxylic ester hydrolase</fullName>
        <ecNumber evidence="3">3.1.1.-</ecNumber>
    </recommendedName>
</protein>
<dbReference type="Proteomes" id="UP000799441">
    <property type="component" value="Unassembled WGS sequence"/>
</dbReference>
<gene>
    <name evidence="5" type="ORF">K431DRAFT_225927</name>
</gene>
<dbReference type="InterPro" id="IPR002018">
    <property type="entry name" value="CarbesteraseB"/>
</dbReference>
<evidence type="ECO:0000313" key="5">
    <source>
        <dbReference type="EMBL" id="KAF2720716.1"/>
    </source>
</evidence>
<dbReference type="PROSITE" id="PS00122">
    <property type="entry name" value="CARBOXYLESTERASE_B_1"/>
    <property type="match status" value="1"/>
</dbReference>
<evidence type="ECO:0000259" key="4">
    <source>
        <dbReference type="Pfam" id="PF00135"/>
    </source>
</evidence>
<evidence type="ECO:0000313" key="6">
    <source>
        <dbReference type="Proteomes" id="UP000799441"/>
    </source>
</evidence>
<dbReference type="InterPro" id="IPR029058">
    <property type="entry name" value="AB_hydrolase_fold"/>
</dbReference>
<dbReference type="Pfam" id="PF00135">
    <property type="entry name" value="COesterase"/>
    <property type="match status" value="1"/>
</dbReference>
<comment type="similarity">
    <text evidence="1 3">Belongs to the type-B carboxylesterase/lipase family.</text>
</comment>
<proteinExistence type="inferred from homology"/>
<organism evidence="5 6">
    <name type="scientific">Polychaeton citri CBS 116435</name>
    <dbReference type="NCBI Taxonomy" id="1314669"/>
    <lineage>
        <taxon>Eukaryota</taxon>
        <taxon>Fungi</taxon>
        <taxon>Dikarya</taxon>
        <taxon>Ascomycota</taxon>
        <taxon>Pezizomycotina</taxon>
        <taxon>Dothideomycetes</taxon>
        <taxon>Dothideomycetidae</taxon>
        <taxon>Capnodiales</taxon>
        <taxon>Capnodiaceae</taxon>
        <taxon>Polychaeton</taxon>
    </lineage>
</organism>
<dbReference type="OrthoDB" id="408631at2759"/>
<evidence type="ECO:0000256" key="1">
    <source>
        <dbReference type="ARBA" id="ARBA00005964"/>
    </source>
</evidence>
<accession>A0A9P4Q9A8</accession>
<keyword evidence="3" id="KW-0732">Signal</keyword>
<evidence type="ECO:0000256" key="2">
    <source>
        <dbReference type="ARBA" id="ARBA00022801"/>
    </source>
</evidence>
<evidence type="ECO:0000256" key="3">
    <source>
        <dbReference type="RuleBase" id="RU361235"/>
    </source>
</evidence>
<dbReference type="AlphaFoldDB" id="A0A9P4Q9A8"/>
<feature type="domain" description="Carboxylesterase type B" evidence="4">
    <location>
        <begin position="54"/>
        <end position="524"/>
    </location>
</feature>
<dbReference type="EC" id="3.1.1.-" evidence="3"/>
<dbReference type="Gene3D" id="3.40.50.1820">
    <property type="entry name" value="alpha/beta hydrolase"/>
    <property type="match status" value="1"/>
</dbReference>
<keyword evidence="2 3" id="KW-0378">Hydrolase</keyword>
<dbReference type="InterPro" id="IPR019826">
    <property type="entry name" value="Carboxylesterase_B_AS"/>
</dbReference>
<dbReference type="GO" id="GO:0016787">
    <property type="term" value="F:hydrolase activity"/>
    <property type="evidence" value="ECO:0007669"/>
    <property type="project" value="UniProtKB-KW"/>
</dbReference>
<dbReference type="PANTHER" id="PTHR11559">
    <property type="entry name" value="CARBOXYLESTERASE"/>
    <property type="match status" value="1"/>
</dbReference>
<dbReference type="SUPFAM" id="SSF53474">
    <property type="entry name" value="alpha/beta-Hydrolases"/>
    <property type="match status" value="1"/>
</dbReference>
<keyword evidence="6" id="KW-1185">Reference proteome</keyword>
<dbReference type="EMBL" id="MU003797">
    <property type="protein sequence ID" value="KAF2720716.1"/>
    <property type="molecule type" value="Genomic_DNA"/>
</dbReference>
<dbReference type="InterPro" id="IPR050309">
    <property type="entry name" value="Type-B_Carboxylest/Lipase"/>
</dbReference>
<name>A0A9P4Q9A8_9PEZI</name>